<gene>
    <name evidence="1" type="ORF">Pint_32808</name>
</gene>
<proteinExistence type="predicted"/>
<keyword evidence="2" id="KW-1185">Reference proteome</keyword>
<reference evidence="2" key="1">
    <citation type="journal article" date="2023" name="G3 (Bethesda)">
        <title>Genome assembly and association tests identify interacting loci associated with vigor, precocity, and sex in interspecific pistachio rootstocks.</title>
        <authorList>
            <person name="Palmer W."/>
            <person name="Jacygrad E."/>
            <person name="Sagayaradj S."/>
            <person name="Cavanaugh K."/>
            <person name="Han R."/>
            <person name="Bertier L."/>
            <person name="Beede B."/>
            <person name="Kafkas S."/>
            <person name="Golino D."/>
            <person name="Preece J."/>
            <person name="Michelmore R."/>
        </authorList>
    </citation>
    <scope>NUCLEOTIDE SEQUENCE [LARGE SCALE GENOMIC DNA]</scope>
</reference>
<evidence type="ECO:0000313" key="2">
    <source>
        <dbReference type="Proteomes" id="UP001163603"/>
    </source>
</evidence>
<protein>
    <submittedName>
        <fullName evidence="1">Uncharacterized protein</fullName>
    </submittedName>
</protein>
<name>A0ACC0X697_9ROSI</name>
<dbReference type="Proteomes" id="UP001163603">
    <property type="component" value="Chromosome 14"/>
</dbReference>
<accession>A0ACC0X697</accession>
<sequence>MYPYISREDCYYTDTDSVVLGQPLPKEVISSSVLGKFKLEDRIMKGYFLAPKSYFYIAKDGTNVLKYKGPAKTQVYPEWFKSQYADPSRTELVPVEANFRIDWHTLNINKKDTLVRLGITLGTKRIPVYHRDVWVDTDPIDINDLSCLDHIGKQIIQFLKNDVIQLQTEKKILNEKLSQKEREIAERYKEMFDAKKNTEEQVMLPLTERPRVNEERQPSLHPDKKEKGKNEKGKKEKGKKEKGKKEKHKKR</sequence>
<evidence type="ECO:0000313" key="1">
    <source>
        <dbReference type="EMBL" id="KAJ0010595.1"/>
    </source>
</evidence>
<comment type="caution">
    <text evidence="1">The sequence shown here is derived from an EMBL/GenBank/DDBJ whole genome shotgun (WGS) entry which is preliminary data.</text>
</comment>
<organism evidence="1 2">
    <name type="scientific">Pistacia integerrima</name>
    <dbReference type="NCBI Taxonomy" id="434235"/>
    <lineage>
        <taxon>Eukaryota</taxon>
        <taxon>Viridiplantae</taxon>
        <taxon>Streptophyta</taxon>
        <taxon>Embryophyta</taxon>
        <taxon>Tracheophyta</taxon>
        <taxon>Spermatophyta</taxon>
        <taxon>Magnoliopsida</taxon>
        <taxon>eudicotyledons</taxon>
        <taxon>Gunneridae</taxon>
        <taxon>Pentapetalae</taxon>
        <taxon>rosids</taxon>
        <taxon>malvids</taxon>
        <taxon>Sapindales</taxon>
        <taxon>Anacardiaceae</taxon>
        <taxon>Pistacia</taxon>
    </lineage>
</organism>
<dbReference type="EMBL" id="CM047749">
    <property type="protein sequence ID" value="KAJ0010595.1"/>
    <property type="molecule type" value="Genomic_DNA"/>
</dbReference>